<name>A0A4R3I9R3_9GAMM</name>
<dbReference type="OrthoDB" id="6196953at2"/>
<accession>A0A4R3I9R3</accession>
<gene>
    <name evidence="1" type="ORF">BCF53_10233</name>
</gene>
<reference evidence="1 2" key="1">
    <citation type="submission" date="2019-03" db="EMBL/GenBank/DDBJ databases">
        <title>Genomic Encyclopedia of Archaeal and Bacterial Type Strains, Phase II (KMG-II): from individual species to whole genera.</title>
        <authorList>
            <person name="Goeker M."/>
        </authorList>
    </citation>
    <scope>NUCLEOTIDE SEQUENCE [LARGE SCALE GENOMIC DNA]</scope>
    <source>
        <strain evidence="1 2">DSM 15388</strain>
    </source>
</reference>
<organism evidence="1 2">
    <name type="scientific">Reinekea marinisedimentorum</name>
    <dbReference type="NCBI Taxonomy" id="230495"/>
    <lineage>
        <taxon>Bacteria</taxon>
        <taxon>Pseudomonadati</taxon>
        <taxon>Pseudomonadota</taxon>
        <taxon>Gammaproteobacteria</taxon>
        <taxon>Oceanospirillales</taxon>
        <taxon>Saccharospirillaceae</taxon>
        <taxon>Reinekea</taxon>
    </lineage>
</organism>
<sequence length="118" mass="13551">MTYTKSMIDLIKEIRRRADADTKPNIKMANPELLSELTDIFQKTKDAITLALIKELFQLAGEPWAHALSENTTEHPRKILKTYRGQTQLVDSPLTQEADQPQHKPPVRIYRGQIVNKV</sequence>
<proteinExistence type="predicted"/>
<protein>
    <submittedName>
        <fullName evidence="1">Uncharacterized protein</fullName>
    </submittedName>
</protein>
<evidence type="ECO:0000313" key="1">
    <source>
        <dbReference type="EMBL" id="TCS43010.1"/>
    </source>
</evidence>
<dbReference type="RefSeq" id="WP_132699555.1">
    <property type="nucleotide sequence ID" value="NZ_SLZR01000002.1"/>
</dbReference>
<comment type="caution">
    <text evidence="1">The sequence shown here is derived from an EMBL/GenBank/DDBJ whole genome shotgun (WGS) entry which is preliminary data.</text>
</comment>
<dbReference type="EMBL" id="SLZR01000002">
    <property type="protein sequence ID" value="TCS43010.1"/>
    <property type="molecule type" value="Genomic_DNA"/>
</dbReference>
<keyword evidence="2" id="KW-1185">Reference proteome</keyword>
<dbReference type="AlphaFoldDB" id="A0A4R3I9R3"/>
<dbReference type="Proteomes" id="UP000295793">
    <property type="component" value="Unassembled WGS sequence"/>
</dbReference>
<evidence type="ECO:0000313" key="2">
    <source>
        <dbReference type="Proteomes" id="UP000295793"/>
    </source>
</evidence>